<dbReference type="RefSeq" id="WP_103423790.1">
    <property type="nucleotide sequence ID" value="NZ_CP026309.1"/>
</dbReference>
<accession>A0A2I8VEC8</accession>
<feature type="domain" description="HTH bat-type" evidence="3">
    <location>
        <begin position="150"/>
        <end position="201"/>
    </location>
</feature>
<proteinExistence type="predicted"/>
<dbReference type="AlphaFoldDB" id="A0A2I8VEC8"/>
<organism evidence="4 5">
    <name type="scientific">Salinigranum rubrum</name>
    <dbReference type="NCBI Taxonomy" id="755307"/>
    <lineage>
        <taxon>Archaea</taxon>
        <taxon>Methanobacteriati</taxon>
        <taxon>Methanobacteriota</taxon>
        <taxon>Stenosarchaea group</taxon>
        <taxon>Halobacteria</taxon>
        <taxon>Halobacteriales</taxon>
        <taxon>Haloferacaceae</taxon>
        <taxon>Salinigranum</taxon>
    </lineage>
</organism>
<dbReference type="PANTHER" id="PTHR34236:SF1">
    <property type="entry name" value="DIMETHYL SULFOXIDE REDUCTASE TRANSCRIPTIONAL ACTIVATOR"/>
    <property type="match status" value="1"/>
</dbReference>
<evidence type="ECO:0000256" key="1">
    <source>
        <dbReference type="ARBA" id="ARBA00023015"/>
    </source>
</evidence>
<name>A0A2I8VEC8_9EURY</name>
<dbReference type="Pfam" id="PF04967">
    <property type="entry name" value="HTH_10"/>
    <property type="match status" value="1"/>
</dbReference>
<evidence type="ECO:0000313" key="4">
    <source>
        <dbReference type="EMBL" id="AUV80282.1"/>
    </source>
</evidence>
<evidence type="ECO:0000259" key="3">
    <source>
        <dbReference type="Pfam" id="PF04967"/>
    </source>
</evidence>
<keyword evidence="1" id="KW-0805">Transcription regulation</keyword>
<reference evidence="4 5" key="1">
    <citation type="submission" date="2018-01" db="EMBL/GenBank/DDBJ databases">
        <title>Complete genome sequence of Salinigranum rubrum GX10T, an extremely halophilic archaeon isolated from a marine solar saltern.</title>
        <authorList>
            <person name="Han S."/>
        </authorList>
    </citation>
    <scope>NUCLEOTIDE SEQUENCE [LARGE SCALE GENOMIC DNA]</scope>
    <source>
        <strain evidence="4 5">GX10</strain>
    </source>
</reference>
<dbReference type="GeneID" id="35590468"/>
<dbReference type="InterPro" id="IPR007050">
    <property type="entry name" value="HTH_bacterioopsin"/>
</dbReference>
<keyword evidence="2" id="KW-0804">Transcription</keyword>
<dbReference type="EMBL" id="CP026309">
    <property type="protein sequence ID" value="AUV80282.1"/>
    <property type="molecule type" value="Genomic_DNA"/>
</dbReference>
<dbReference type="KEGG" id="srub:C2R22_00225"/>
<protein>
    <submittedName>
        <fullName evidence="4">Helix-turn-helix domain-containing protein</fullName>
    </submittedName>
</protein>
<dbReference type="OrthoDB" id="51502at2157"/>
<dbReference type="Proteomes" id="UP000236584">
    <property type="component" value="Chromosome"/>
</dbReference>
<evidence type="ECO:0000256" key="2">
    <source>
        <dbReference type="ARBA" id="ARBA00023163"/>
    </source>
</evidence>
<gene>
    <name evidence="4" type="ORF">C2R22_00225</name>
</gene>
<evidence type="ECO:0000313" key="5">
    <source>
        <dbReference type="Proteomes" id="UP000236584"/>
    </source>
</evidence>
<dbReference type="PANTHER" id="PTHR34236">
    <property type="entry name" value="DIMETHYL SULFOXIDE REDUCTASE TRANSCRIPTIONAL ACTIVATOR"/>
    <property type="match status" value="1"/>
</dbReference>
<sequence>MALTKLVVDLPPGTWIGEVSSAYPASVFRVLAALPADDRGVGLLEITSEEMRAVLTAIEEHAGIDDVELLQAGQNEALVQFETTQPFLLMAVRNSMVPLELPLDIVGGQAELELTAAQSRLAELTTQLEEFGMSYEVEYLRQSPTSSELLTTRQRDLLDRAVEHGYYDTPRGCTLTELAEELDLAKSTLSERLHRIEGTVLKEFAGSAAEVESR</sequence>
<keyword evidence="5" id="KW-1185">Reference proteome</keyword>